<proteinExistence type="predicted"/>
<evidence type="ECO:0000256" key="1">
    <source>
        <dbReference type="SAM" id="Phobius"/>
    </source>
</evidence>
<name>A0A8S5R2U4_9CAUD</name>
<feature type="transmembrane region" description="Helical" evidence="1">
    <location>
        <begin position="113"/>
        <end position="131"/>
    </location>
</feature>
<evidence type="ECO:0000313" key="2">
    <source>
        <dbReference type="EMBL" id="DAE25409.1"/>
    </source>
</evidence>
<sequence length="133" mass="15236">MPEEIIHELENKVNKINGRVTELEATQPFLKEMVQQNTAAYQKLTETMVDVRIAMTQINDNLSQQSDDIVALENKVEEVSSITDAHFDSVSKRIKQIEDDNSFNISQFFKKNFPWIVALLGLGILYAAQFVKF</sequence>
<keyword evidence="1" id="KW-0812">Transmembrane</keyword>
<organism evidence="2">
    <name type="scientific">Siphoviridae sp. ct6d71</name>
    <dbReference type="NCBI Taxonomy" id="2826298"/>
    <lineage>
        <taxon>Viruses</taxon>
        <taxon>Duplodnaviria</taxon>
        <taxon>Heunggongvirae</taxon>
        <taxon>Uroviricota</taxon>
        <taxon>Caudoviricetes</taxon>
    </lineage>
</organism>
<keyword evidence="1" id="KW-1133">Transmembrane helix</keyword>
<accession>A0A8S5R2U4</accession>
<keyword evidence="1" id="KW-0472">Membrane</keyword>
<reference evidence="2" key="1">
    <citation type="journal article" date="2021" name="Proc. Natl. Acad. Sci. U.S.A.">
        <title>A Catalog of Tens of Thousands of Viruses from Human Metagenomes Reveals Hidden Associations with Chronic Diseases.</title>
        <authorList>
            <person name="Tisza M.J."/>
            <person name="Buck C.B."/>
        </authorList>
    </citation>
    <scope>NUCLEOTIDE SEQUENCE</scope>
    <source>
        <strain evidence="2">Ct6d71</strain>
    </source>
</reference>
<dbReference type="Gene3D" id="1.20.1480.30">
    <property type="entry name" value="Designed four-helix bundle protein"/>
    <property type="match status" value="1"/>
</dbReference>
<protein>
    <submittedName>
        <fullName evidence="2">Uncharacterized protein</fullName>
    </submittedName>
</protein>
<dbReference type="EMBL" id="BK015797">
    <property type="protein sequence ID" value="DAE25409.1"/>
    <property type="molecule type" value="Genomic_DNA"/>
</dbReference>